<gene>
    <name evidence="7" type="ORF">JRO89_XS05G0081600</name>
</gene>
<dbReference type="InterPro" id="IPR022003">
    <property type="entry name" value="RST"/>
</dbReference>
<comment type="caution">
    <text evidence="7">The sequence shown here is derived from an EMBL/GenBank/DDBJ whole genome shotgun (WGS) entry which is preliminary data.</text>
</comment>
<evidence type="ECO:0000313" key="7">
    <source>
        <dbReference type="EMBL" id="KAH7570285.1"/>
    </source>
</evidence>
<evidence type="ECO:0000256" key="3">
    <source>
        <dbReference type="ARBA" id="ARBA00023016"/>
    </source>
</evidence>
<dbReference type="InterPro" id="IPR044964">
    <property type="entry name" value="RCD1/SRO1-5"/>
</dbReference>
<dbReference type="PROSITE" id="PS51059">
    <property type="entry name" value="PARP_CATALYTIC"/>
    <property type="match status" value="1"/>
</dbReference>
<evidence type="ECO:0000259" key="5">
    <source>
        <dbReference type="PROSITE" id="PS51059"/>
    </source>
</evidence>
<evidence type="ECO:0000256" key="2">
    <source>
        <dbReference type="ARBA" id="ARBA00022473"/>
    </source>
</evidence>
<dbReference type="Pfam" id="PF12174">
    <property type="entry name" value="RST"/>
    <property type="match status" value="1"/>
</dbReference>
<evidence type="ECO:0008006" key="9">
    <source>
        <dbReference type="Google" id="ProtNLM"/>
    </source>
</evidence>
<dbReference type="Proteomes" id="UP000827721">
    <property type="component" value="Unassembled WGS sequence"/>
</dbReference>
<protein>
    <recommendedName>
        <fullName evidence="9">Poly [ADP-ribose] polymerase</fullName>
    </recommendedName>
</protein>
<keyword evidence="4" id="KW-0539">Nucleus</keyword>
<dbReference type="PANTHER" id="PTHR32263:SF14">
    <property type="entry name" value="INACTIVE POLY [ADP-RIBOSE] POLYMERASE SRO2-RELATED"/>
    <property type="match status" value="1"/>
</dbReference>
<dbReference type="PROSITE" id="PS51879">
    <property type="entry name" value="RST"/>
    <property type="match status" value="1"/>
</dbReference>
<evidence type="ECO:0000256" key="4">
    <source>
        <dbReference type="ARBA" id="ARBA00023242"/>
    </source>
</evidence>
<evidence type="ECO:0000256" key="1">
    <source>
        <dbReference type="ARBA" id="ARBA00004123"/>
    </source>
</evidence>
<accession>A0ABQ8I107</accession>
<name>A0ABQ8I107_9ROSI</name>
<feature type="domain" description="RST" evidence="6">
    <location>
        <begin position="242"/>
        <end position="309"/>
    </location>
</feature>
<dbReference type="InterPro" id="IPR012317">
    <property type="entry name" value="Poly(ADP-ribose)pol_cat_dom"/>
</dbReference>
<keyword evidence="3" id="KW-0346">Stress response</keyword>
<dbReference type="Gene3D" id="3.90.228.10">
    <property type="match status" value="1"/>
</dbReference>
<comment type="subcellular location">
    <subcellularLocation>
        <location evidence="1">Nucleus</location>
    </subcellularLocation>
</comment>
<sequence length="309" mass="34367">MEQVNNEEQISISIDYDEIPDAGSVTYECDSGSDGFGFFTDNGMVKIDEGNNDHKIVEKCFLLGMRSLARETRIVGIHKNLSSSLTGKARLDSFKIFNDAMAKKCGGDANVRYAWYGTARGEIREILCHGFSRLAKVAGNGETYGLGVHFSNSKFSIDSVLSSEVDENGLRHVLLCRLILGKMEVVPAGSKQFHPSSKEFDSGVDNLAAPSRYIMWSCSMNSHILLSYIVSFRLLCFEGSTTVPSSSQLRVSTIIKILSMFLDPPKMAVIAFHYNDFQANRIPWREFTQKVAQLAGRKLFSSILKLHGY</sequence>
<evidence type="ECO:0000259" key="6">
    <source>
        <dbReference type="PROSITE" id="PS51879"/>
    </source>
</evidence>
<keyword evidence="2" id="KW-0217">Developmental protein</keyword>
<proteinExistence type="predicted"/>
<organism evidence="7 8">
    <name type="scientific">Xanthoceras sorbifolium</name>
    <dbReference type="NCBI Taxonomy" id="99658"/>
    <lineage>
        <taxon>Eukaryota</taxon>
        <taxon>Viridiplantae</taxon>
        <taxon>Streptophyta</taxon>
        <taxon>Embryophyta</taxon>
        <taxon>Tracheophyta</taxon>
        <taxon>Spermatophyta</taxon>
        <taxon>Magnoliopsida</taxon>
        <taxon>eudicotyledons</taxon>
        <taxon>Gunneridae</taxon>
        <taxon>Pentapetalae</taxon>
        <taxon>rosids</taxon>
        <taxon>malvids</taxon>
        <taxon>Sapindales</taxon>
        <taxon>Sapindaceae</taxon>
        <taxon>Xanthoceroideae</taxon>
        <taxon>Xanthoceras</taxon>
    </lineage>
</organism>
<dbReference type="PANTHER" id="PTHR32263">
    <property type="entry name" value="INACTIVE POLY [ADP-RIBOSE] POLYMERASE SRO4-RELATED"/>
    <property type="match status" value="1"/>
</dbReference>
<evidence type="ECO:0000313" key="8">
    <source>
        <dbReference type="Proteomes" id="UP000827721"/>
    </source>
</evidence>
<dbReference type="EMBL" id="JAFEMO010000005">
    <property type="protein sequence ID" value="KAH7570285.1"/>
    <property type="molecule type" value="Genomic_DNA"/>
</dbReference>
<feature type="domain" description="PARP catalytic" evidence="5">
    <location>
        <begin position="30"/>
        <end position="253"/>
    </location>
</feature>
<reference evidence="7 8" key="1">
    <citation type="submission" date="2021-02" db="EMBL/GenBank/DDBJ databases">
        <title>Plant Genome Project.</title>
        <authorList>
            <person name="Zhang R.-G."/>
        </authorList>
    </citation>
    <scope>NUCLEOTIDE SEQUENCE [LARGE SCALE GENOMIC DNA]</scope>
    <source>
        <tissue evidence="7">Leaves</tissue>
    </source>
</reference>
<keyword evidence="8" id="KW-1185">Reference proteome</keyword>
<dbReference type="SUPFAM" id="SSF56399">
    <property type="entry name" value="ADP-ribosylation"/>
    <property type="match status" value="1"/>
</dbReference>